<dbReference type="SUPFAM" id="SSF52025">
    <property type="entry name" value="PA domain"/>
    <property type="match status" value="1"/>
</dbReference>
<evidence type="ECO:0000256" key="8">
    <source>
        <dbReference type="SAM" id="MobiDB-lite"/>
    </source>
</evidence>
<dbReference type="SUPFAM" id="SSF52743">
    <property type="entry name" value="Subtilisin-like"/>
    <property type="match status" value="1"/>
</dbReference>
<dbReference type="GO" id="GO:0006508">
    <property type="term" value="P:proteolysis"/>
    <property type="evidence" value="ECO:0007669"/>
    <property type="project" value="UniProtKB-KW"/>
</dbReference>
<dbReference type="CDD" id="cd02120">
    <property type="entry name" value="PA_subtilisin_like"/>
    <property type="match status" value="1"/>
</dbReference>
<dbReference type="AlphaFoldDB" id="A0A9D5D3F5"/>
<comment type="caution">
    <text evidence="12">The sequence shown here is derived from an EMBL/GenBank/DDBJ whole genome shotgun (WGS) entry which is preliminary data.</text>
</comment>
<evidence type="ECO:0000259" key="9">
    <source>
        <dbReference type="Pfam" id="PF00082"/>
    </source>
</evidence>
<dbReference type="Gene3D" id="3.40.50.200">
    <property type="entry name" value="Peptidase S8/S53 domain"/>
    <property type="match status" value="1"/>
</dbReference>
<dbReference type="InterPro" id="IPR023828">
    <property type="entry name" value="Peptidase_S8_Ser-AS"/>
</dbReference>
<feature type="domain" description="Subtilisin-like protease fibronectin type-III" evidence="11">
    <location>
        <begin position="464"/>
        <end position="563"/>
    </location>
</feature>
<dbReference type="EMBL" id="JAGGNH010000001">
    <property type="protein sequence ID" value="KAJ0984446.1"/>
    <property type="molecule type" value="Genomic_DNA"/>
</dbReference>
<evidence type="ECO:0000313" key="12">
    <source>
        <dbReference type="EMBL" id="KAJ0984446.1"/>
    </source>
</evidence>
<dbReference type="InterPro" id="IPR045051">
    <property type="entry name" value="SBT"/>
</dbReference>
<evidence type="ECO:0000256" key="2">
    <source>
        <dbReference type="ARBA" id="ARBA00022670"/>
    </source>
</evidence>
<keyword evidence="13" id="KW-1185">Reference proteome</keyword>
<keyword evidence="5" id="KW-0720">Serine protease</keyword>
<evidence type="ECO:0000256" key="6">
    <source>
        <dbReference type="ARBA" id="ARBA00023180"/>
    </source>
</evidence>
<feature type="region of interest" description="Disordered" evidence="8">
    <location>
        <begin position="1"/>
        <end position="20"/>
    </location>
</feature>
<evidence type="ECO:0000313" key="13">
    <source>
        <dbReference type="Proteomes" id="UP001085076"/>
    </source>
</evidence>
<dbReference type="Gene3D" id="2.60.40.2310">
    <property type="match status" value="1"/>
</dbReference>
<dbReference type="InterPro" id="IPR036852">
    <property type="entry name" value="Peptidase_S8/S53_dom_sf"/>
</dbReference>
<evidence type="ECO:0000256" key="4">
    <source>
        <dbReference type="ARBA" id="ARBA00022801"/>
    </source>
</evidence>
<dbReference type="InterPro" id="IPR041469">
    <property type="entry name" value="Subtilisin-like_FN3"/>
</dbReference>
<dbReference type="InterPro" id="IPR015500">
    <property type="entry name" value="Peptidase_S8_subtilisin-rel"/>
</dbReference>
<gene>
    <name evidence="12" type="ORF">J5N97_002802</name>
</gene>
<keyword evidence="4" id="KW-0378">Hydrolase</keyword>
<evidence type="ECO:0000256" key="3">
    <source>
        <dbReference type="ARBA" id="ARBA00022729"/>
    </source>
</evidence>
<keyword evidence="6" id="KW-0325">Glycoprotein</keyword>
<keyword evidence="2" id="KW-0645">Protease</keyword>
<dbReference type="Proteomes" id="UP001085076">
    <property type="component" value="Miscellaneous, Linkage group lg01"/>
</dbReference>
<feature type="domain" description="Peptidase S8/S53" evidence="9">
    <location>
        <begin position="15"/>
        <end position="382"/>
    </location>
</feature>
<dbReference type="PRINTS" id="PR00723">
    <property type="entry name" value="SUBTILISIN"/>
</dbReference>
<dbReference type="PROSITE" id="PS51892">
    <property type="entry name" value="SUBTILASE"/>
    <property type="match status" value="1"/>
</dbReference>
<comment type="caution">
    <text evidence="7">Lacks conserved residue(s) required for the propagation of feature annotation.</text>
</comment>
<reference evidence="12" key="1">
    <citation type="submission" date="2021-03" db="EMBL/GenBank/DDBJ databases">
        <authorList>
            <person name="Li Z."/>
            <person name="Yang C."/>
        </authorList>
    </citation>
    <scope>NUCLEOTIDE SEQUENCE</scope>
    <source>
        <strain evidence="12">Dzin_1.0</strain>
        <tissue evidence="12">Leaf</tissue>
    </source>
</reference>
<evidence type="ECO:0000256" key="5">
    <source>
        <dbReference type="ARBA" id="ARBA00022825"/>
    </source>
</evidence>
<dbReference type="InterPro" id="IPR000209">
    <property type="entry name" value="Peptidase_S8/S53_dom"/>
</dbReference>
<reference evidence="12" key="2">
    <citation type="journal article" date="2022" name="Hortic Res">
        <title>The genome of Dioscorea zingiberensis sheds light on the biosynthesis, origin and evolution of the medicinally important diosgenin saponins.</title>
        <authorList>
            <person name="Li Y."/>
            <person name="Tan C."/>
            <person name="Li Z."/>
            <person name="Guo J."/>
            <person name="Li S."/>
            <person name="Chen X."/>
            <person name="Wang C."/>
            <person name="Dai X."/>
            <person name="Yang H."/>
            <person name="Song W."/>
            <person name="Hou L."/>
            <person name="Xu J."/>
            <person name="Tong Z."/>
            <person name="Xu A."/>
            <person name="Yuan X."/>
            <person name="Wang W."/>
            <person name="Yang Q."/>
            <person name="Chen L."/>
            <person name="Sun Z."/>
            <person name="Wang K."/>
            <person name="Pan B."/>
            <person name="Chen J."/>
            <person name="Bao Y."/>
            <person name="Liu F."/>
            <person name="Qi X."/>
            <person name="Gang D.R."/>
            <person name="Wen J."/>
            <person name="Li J."/>
        </authorList>
    </citation>
    <scope>NUCLEOTIDE SEQUENCE</scope>
    <source>
        <strain evidence="12">Dzin_1.0</strain>
    </source>
</reference>
<keyword evidence="3" id="KW-0732">Signal</keyword>
<proteinExistence type="inferred from homology"/>
<comment type="similarity">
    <text evidence="1 7">Belongs to the peptidase S8 family.</text>
</comment>
<dbReference type="Pfam" id="PF00082">
    <property type="entry name" value="Peptidase_S8"/>
    <property type="match status" value="1"/>
</dbReference>
<evidence type="ECO:0000259" key="10">
    <source>
        <dbReference type="Pfam" id="PF02225"/>
    </source>
</evidence>
<dbReference type="Pfam" id="PF02225">
    <property type="entry name" value="PA"/>
    <property type="match status" value="1"/>
</dbReference>
<organism evidence="12 13">
    <name type="scientific">Dioscorea zingiberensis</name>
    <dbReference type="NCBI Taxonomy" id="325984"/>
    <lineage>
        <taxon>Eukaryota</taxon>
        <taxon>Viridiplantae</taxon>
        <taxon>Streptophyta</taxon>
        <taxon>Embryophyta</taxon>
        <taxon>Tracheophyta</taxon>
        <taxon>Spermatophyta</taxon>
        <taxon>Magnoliopsida</taxon>
        <taxon>Liliopsida</taxon>
        <taxon>Dioscoreales</taxon>
        <taxon>Dioscoreaceae</taxon>
        <taxon>Dioscorea</taxon>
    </lineage>
</organism>
<dbReference type="PROSITE" id="PS00138">
    <property type="entry name" value="SUBTILASE_SER"/>
    <property type="match status" value="1"/>
</dbReference>
<dbReference type="InterPro" id="IPR046450">
    <property type="entry name" value="PA_dom_sf"/>
</dbReference>
<dbReference type="Gene3D" id="3.50.30.30">
    <property type="match status" value="1"/>
</dbReference>
<name>A0A9D5D3F5_9LILI</name>
<protein>
    <submittedName>
        <fullName evidence="12">Uncharacterized protein</fullName>
    </submittedName>
</protein>
<dbReference type="Pfam" id="PF17766">
    <property type="entry name" value="fn3_6"/>
    <property type="match status" value="1"/>
</dbReference>
<evidence type="ECO:0000259" key="11">
    <source>
        <dbReference type="Pfam" id="PF17766"/>
    </source>
</evidence>
<feature type="domain" description="PA" evidence="10">
    <location>
        <begin position="175"/>
        <end position="257"/>
    </location>
</feature>
<evidence type="ECO:0000256" key="7">
    <source>
        <dbReference type="PROSITE-ProRule" id="PRU01240"/>
    </source>
</evidence>
<accession>A0A9D5D3F5</accession>
<sequence length="566" mass="59803">MSFQRGRIGPPREIKKSGHGTHCAGITAGSIVSDVKVDGLAEGTASGIAPRAHIAIYQVCTSKSCVLSNLVKAIDQAISDGVDVLSISQGILASKPFYRDSYAIGAFSAVRKGIVVCLAGGNSGPDISSISNDSPWAMTVGASSHDRRAKAVVKLGDGTEIEGETGYQSSNFSSTLPLVFPSALGQNGTEGCKEDSFTDVHVKGKMVICYIDGGTFVNMTVNVKKAGGKAVIIGNTFREGSTTFSDVYVLPTAHVDDKGLSKIVEYLRSHPNPNATITFHGTEFGVRPSPTVPYFSSRGPSLINGGILKPDILGPGVNILSAWPVKVVPGPKQPPGSYFNFLSGTSMATPHIAGVVALIKSIHKNWSPAAIKSAIMTTADRLDLESKPITDDYDGTREPAGLFAMGAGQVNPQAAIDPGLIYNITTSNYIQYLCGLIGYSDKNVSVIVGREIECADMDSISAEDLNYPSISVTLDPNVAKTVTRQLTNVVSSGAEVYNAVVEEPNGVSVIVTPNKLGFGRLGRKKKFTVEFKVTDGSMREGQNSEGQLVWRSPKHEVRSPISVAFA</sequence>
<evidence type="ECO:0000256" key="1">
    <source>
        <dbReference type="ARBA" id="ARBA00011073"/>
    </source>
</evidence>
<dbReference type="PANTHER" id="PTHR10795">
    <property type="entry name" value="PROPROTEIN CONVERTASE SUBTILISIN/KEXIN"/>
    <property type="match status" value="1"/>
</dbReference>
<dbReference type="GO" id="GO:0004252">
    <property type="term" value="F:serine-type endopeptidase activity"/>
    <property type="evidence" value="ECO:0007669"/>
    <property type="project" value="InterPro"/>
</dbReference>
<dbReference type="OrthoDB" id="640735at2759"/>
<dbReference type="InterPro" id="IPR003137">
    <property type="entry name" value="PA_domain"/>
</dbReference>